<keyword evidence="2 6" id="KW-0812">Transmembrane</keyword>
<dbReference type="PANTHER" id="PTHR42718:SF1">
    <property type="entry name" value="LOW AFFINITY AMMONIUM TRANSPORTER"/>
    <property type="match status" value="1"/>
</dbReference>
<feature type="transmembrane region" description="Helical" evidence="6">
    <location>
        <begin position="263"/>
        <end position="281"/>
    </location>
</feature>
<dbReference type="InterPro" id="IPR036259">
    <property type="entry name" value="MFS_trans_sf"/>
</dbReference>
<accession>A0ABR0EH19</accession>
<comment type="caution">
    <text evidence="8">The sequence shown here is derived from an EMBL/GenBank/DDBJ whole genome shotgun (WGS) entry which is preliminary data.</text>
</comment>
<feature type="transmembrane region" description="Helical" evidence="6">
    <location>
        <begin position="232"/>
        <end position="251"/>
    </location>
</feature>
<feature type="transmembrane region" description="Helical" evidence="6">
    <location>
        <begin position="136"/>
        <end position="154"/>
    </location>
</feature>
<feature type="transmembrane region" description="Helical" evidence="6">
    <location>
        <begin position="302"/>
        <end position="322"/>
    </location>
</feature>
<dbReference type="CDD" id="cd17476">
    <property type="entry name" value="MFS_Amf1_MDR_like"/>
    <property type="match status" value="1"/>
</dbReference>
<feature type="compositionally biased region" description="Basic and acidic residues" evidence="5">
    <location>
        <begin position="1"/>
        <end position="14"/>
    </location>
</feature>
<keyword evidence="3 6" id="KW-1133">Transmembrane helix</keyword>
<evidence type="ECO:0000256" key="3">
    <source>
        <dbReference type="ARBA" id="ARBA00022989"/>
    </source>
</evidence>
<reference evidence="8 9" key="1">
    <citation type="journal article" date="2023" name="G3 (Bethesda)">
        <title>A chromosome-level genome assembly of Zasmidium syzygii isolated from banana leaves.</title>
        <authorList>
            <person name="van Westerhoven A.C."/>
            <person name="Mehrabi R."/>
            <person name="Talebi R."/>
            <person name="Steentjes M.B.F."/>
            <person name="Corcolon B."/>
            <person name="Chong P.A."/>
            <person name="Kema G.H.J."/>
            <person name="Seidl M.F."/>
        </authorList>
    </citation>
    <scope>NUCLEOTIDE SEQUENCE [LARGE SCALE GENOMIC DNA]</scope>
    <source>
        <strain evidence="8 9">P124</strain>
    </source>
</reference>
<feature type="transmembrane region" description="Helical" evidence="6">
    <location>
        <begin position="390"/>
        <end position="416"/>
    </location>
</feature>
<dbReference type="SUPFAM" id="SSF103473">
    <property type="entry name" value="MFS general substrate transporter"/>
    <property type="match status" value="1"/>
</dbReference>
<evidence type="ECO:0000256" key="2">
    <source>
        <dbReference type="ARBA" id="ARBA00022692"/>
    </source>
</evidence>
<organism evidence="8 9">
    <name type="scientific">Zasmidium cellare</name>
    <name type="common">Wine cellar mold</name>
    <name type="synonym">Racodium cellare</name>
    <dbReference type="NCBI Taxonomy" id="395010"/>
    <lineage>
        <taxon>Eukaryota</taxon>
        <taxon>Fungi</taxon>
        <taxon>Dikarya</taxon>
        <taxon>Ascomycota</taxon>
        <taxon>Pezizomycotina</taxon>
        <taxon>Dothideomycetes</taxon>
        <taxon>Dothideomycetidae</taxon>
        <taxon>Mycosphaerellales</taxon>
        <taxon>Mycosphaerellaceae</taxon>
        <taxon>Zasmidium</taxon>
    </lineage>
</organism>
<evidence type="ECO:0000313" key="8">
    <source>
        <dbReference type="EMBL" id="KAK4500430.1"/>
    </source>
</evidence>
<dbReference type="Gene3D" id="1.20.1250.20">
    <property type="entry name" value="MFS general substrate transporter like domains"/>
    <property type="match status" value="1"/>
</dbReference>
<gene>
    <name evidence="8" type="ORF">PRZ48_008619</name>
</gene>
<feature type="transmembrane region" description="Helical" evidence="6">
    <location>
        <begin position="334"/>
        <end position="358"/>
    </location>
</feature>
<feature type="transmembrane region" description="Helical" evidence="6">
    <location>
        <begin position="166"/>
        <end position="188"/>
    </location>
</feature>
<evidence type="ECO:0000256" key="4">
    <source>
        <dbReference type="ARBA" id="ARBA00023136"/>
    </source>
</evidence>
<dbReference type="Pfam" id="PF07690">
    <property type="entry name" value="MFS_1"/>
    <property type="match status" value="1"/>
</dbReference>
<protein>
    <recommendedName>
        <fullName evidence="7">Major facilitator superfamily (MFS) profile domain-containing protein</fullName>
    </recommendedName>
</protein>
<dbReference type="Gene3D" id="1.20.1720.10">
    <property type="entry name" value="Multidrug resistance protein D"/>
    <property type="match status" value="1"/>
</dbReference>
<dbReference type="Proteomes" id="UP001305779">
    <property type="component" value="Unassembled WGS sequence"/>
</dbReference>
<feature type="transmembrane region" description="Helical" evidence="6">
    <location>
        <begin position="194"/>
        <end position="212"/>
    </location>
</feature>
<feature type="region of interest" description="Disordered" evidence="5">
    <location>
        <begin position="1"/>
        <end position="27"/>
    </location>
</feature>
<dbReference type="InterPro" id="IPR011701">
    <property type="entry name" value="MFS"/>
</dbReference>
<dbReference type="PROSITE" id="PS50850">
    <property type="entry name" value="MFS"/>
    <property type="match status" value="1"/>
</dbReference>
<feature type="transmembrane region" description="Helical" evidence="6">
    <location>
        <begin position="71"/>
        <end position="91"/>
    </location>
</feature>
<name>A0ABR0EH19_ZASCE</name>
<feature type="compositionally biased region" description="Polar residues" evidence="5">
    <location>
        <begin position="16"/>
        <end position="25"/>
    </location>
</feature>
<dbReference type="InterPro" id="IPR020846">
    <property type="entry name" value="MFS_dom"/>
</dbReference>
<feature type="transmembrane region" description="Helical" evidence="6">
    <location>
        <begin position="365"/>
        <end position="384"/>
    </location>
</feature>
<feature type="transmembrane region" description="Helical" evidence="6">
    <location>
        <begin position="470"/>
        <end position="491"/>
    </location>
</feature>
<feature type="domain" description="Major facilitator superfamily (MFS) profile" evidence="7">
    <location>
        <begin position="35"/>
        <end position="493"/>
    </location>
</feature>
<feature type="transmembrane region" description="Helical" evidence="6">
    <location>
        <begin position="33"/>
        <end position="59"/>
    </location>
</feature>
<comment type="subcellular location">
    <subcellularLocation>
        <location evidence="1">Membrane</location>
        <topology evidence="1">Multi-pass membrane protein</topology>
    </subcellularLocation>
</comment>
<evidence type="ECO:0000256" key="6">
    <source>
        <dbReference type="SAM" id="Phobius"/>
    </source>
</evidence>
<feature type="transmembrane region" description="Helical" evidence="6">
    <location>
        <begin position="428"/>
        <end position="450"/>
    </location>
</feature>
<evidence type="ECO:0000259" key="7">
    <source>
        <dbReference type="PROSITE" id="PS50850"/>
    </source>
</evidence>
<evidence type="ECO:0000256" key="5">
    <source>
        <dbReference type="SAM" id="MobiDB-lite"/>
    </source>
</evidence>
<proteinExistence type="predicted"/>
<keyword evidence="4 6" id="KW-0472">Membrane</keyword>
<feature type="transmembrane region" description="Helical" evidence="6">
    <location>
        <begin position="103"/>
        <end position="130"/>
    </location>
</feature>
<keyword evidence="9" id="KW-1185">Reference proteome</keyword>
<evidence type="ECO:0000313" key="9">
    <source>
        <dbReference type="Proteomes" id="UP001305779"/>
    </source>
</evidence>
<sequence>MDEKIPPNQDRDDAIESSTTPSTPGKRSLPHNVLITAILILAHFTTQVGLGQLLAIVQIIGASFNITSPSILSWLSAGYSLTVGTFILISGRLGDVFGYKRMLVIGYVWYAVFSLVAGCSLFSNYVLFIFARVLQGVGPSICLPNALALLGILFEPALGKNMAFAAFGACAPTGSIVGSIFAGVFALAWWPWTFWSFAMVLMVLAAVTALAIPDTQIRTIRPRSFAEYTSHLDLSAATIGITAMILFNFAWNQAPVVGWDSPYVLVCLILAVLLFPAFLYLELRVSKYPLIPWSVFNRDNGFVLACIAMGWASFGIWVYYIWQIFLVSRGISPILGGAYLTPMIITGIIAAGTTGYLLGVVRPAWLMVFSLSAFLTTALLTATLPPHQIYWAQIFVCTLVATFGMEMSFPAATVYLSNSIAKEQQGVAASLVSTVVNYSISLGLGFAGTVEVNVRHGDSPEEVLNGYRGALYIAVGFAGMGLATSVVFLAHTYWSGREGRKVEASD</sequence>
<dbReference type="PANTHER" id="PTHR42718">
    <property type="entry name" value="MAJOR FACILITATOR SUPERFAMILY MULTIDRUG TRANSPORTER MFSC"/>
    <property type="match status" value="1"/>
</dbReference>
<dbReference type="EMBL" id="JAXOVC010000006">
    <property type="protein sequence ID" value="KAK4500430.1"/>
    <property type="molecule type" value="Genomic_DNA"/>
</dbReference>
<evidence type="ECO:0000256" key="1">
    <source>
        <dbReference type="ARBA" id="ARBA00004141"/>
    </source>
</evidence>